<reference evidence="1" key="2">
    <citation type="submission" date="2023-05" db="EMBL/GenBank/DDBJ databases">
        <authorList>
            <person name="Schelkunov M.I."/>
        </authorList>
    </citation>
    <scope>NUCLEOTIDE SEQUENCE</scope>
    <source>
        <strain evidence="1">Hsosn_3</strain>
        <tissue evidence="1">Leaf</tissue>
    </source>
</reference>
<organism evidence="1 2">
    <name type="scientific">Heracleum sosnowskyi</name>
    <dbReference type="NCBI Taxonomy" id="360622"/>
    <lineage>
        <taxon>Eukaryota</taxon>
        <taxon>Viridiplantae</taxon>
        <taxon>Streptophyta</taxon>
        <taxon>Embryophyta</taxon>
        <taxon>Tracheophyta</taxon>
        <taxon>Spermatophyta</taxon>
        <taxon>Magnoliopsida</taxon>
        <taxon>eudicotyledons</taxon>
        <taxon>Gunneridae</taxon>
        <taxon>Pentapetalae</taxon>
        <taxon>asterids</taxon>
        <taxon>campanulids</taxon>
        <taxon>Apiales</taxon>
        <taxon>Apiaceae</taxon>
        <taxon>Apioideae</taxon>
        <taxon>apioid superclade</taxon>
        <taxon>Tordylieae</taxon>
        <taxon>Tordyliinae</taxon>
        <taxon>Heracleum</taxon>
    </lineage>
</organism>
<protein>
    <submittedName>
        <fullName evidence="1">Uncharacterized protein</fullName>
    </submittedName>
</protein>
<dbReference type="AlphaFoldDB" id="A0AAD8JEP0"/>
<evidence type="ECO:0000313" key="1">
    <source>
        <dbReference type="EMBL" id="KAK1402982.1"/>
    </source>
</evidence>
<evidence type="ECO:0000313" key="2">
    <source>
        <dbReference type="Proteomes" id="UP001237642"/>
    </source>
</evidence>
<dbReference type="EMBL" id="JAUIZM010000001">
    <property type="protein sequence ID" value="KAK1402982.1"/>
    <property type="molecule type" value="Genomic_DNA"/>
</dbReference>
<keyword evidence="2" id="KW-1185">Reference proteome</keyword>
<proteinExistence type="predicted"/>
<accession>A0AAD8JEP0</accession>
<comment type="caution">
    <text evidence="1">The sequence shown here is derived from an EMBL/GenBank/DDBJ whole genome shotgun (WGS) entry which is preliminary data.</text>
</comment>
<reference evidence="1" key="1">
    <citation type="submission" date="2023-02" db="EMBL/GenBank/DDBJ databases">
        <title>Genome of toxic invasive species Heracleum sosnowskyi carries increased number of genes despite the absence of recent whole-genome duplications.</title>
        <authorList>
            <person name="Schelkunov M."/>
            <person name="Shtratnikova V."/>
            <person name="Makarenko M."/>
            <person name="Klepikova A."/>
            <person name="Omelchenko D."/>
            <person name="Novikova G."/>
            <person name="Obukhova E."/>
            <person name="Bogdanov V."/>
            <person name="Penin A."/>
            <person name="Logacheva M."/>
        </authorList>
    </citation>
    <scope>NUCLEOTIDE SEQUENCE</scope>
    <source>
        <strain evidence="1">Hsosn_3</strain>
        <tissue evidence="1">Leaf</tissue>
    </source>
</reference>
<sequence>MSARDISSKFLLSQKNRILQAPLSVVAENAVVHEPLASPAKELDEYRARQTAALAEGTGKDPVSSFKGNKDFRLWQGHEVNSEFVCLLDRIMDKYPETFEHLTPKNKNLCTMNLNLLCTSLNDFTKLSMTEVNSEHSLKFIHKSSHTRFIPCLTKKVAGLVAMN</sequence>
<gene>
    <name evidence="1" type="ORF">POM88_002587</name>
</gene>
<name>A0AAD8JEP0_9APIA</name>
<dbReference type="Proteomes" id="UP001237642">
    <property type="component" value="Unassembled WGS sequence"/>
</dbReference>